<feature type="domain" description="CopG-like ribbon-helix-helix" evidence="2">
    <location>
        <begin position="6"/>
        <end position="41"/>
    </location>
</feature>
<reference evidence="4" key="2">
    <citation type="submission" date="2016-04" db="EMBL/GenBank/DDBJ databases">
        <title>Planomonospora sphaerica JCM9374 whole genome shotgun sequence.</title>
        <authorList>
            <person name="Suzuki T."/>
            <person name="Dohra H."/>
            <person name="Kodani S."/>
        </authorList>
    </citation>
    <scope>NUCLEOTIDE SEQUENCE [LARGE SCALE GENOMIC DNA]</scope>
    <source>
        <strain evidence="4">JCM 9374</strain>
    </source>
</reference>
<accession>A0A171DQ19</accession>
<evidence type="ECO:0000313" key="3">
    <source>
        <dbReference type="EMBL" id="GAT71152.1"/>
    </source>
</evidence>
<dbReference type="EMBL" id="BDCX01000022">
    <property type="protein sequence ID" value="GAT71152.1"/>
    <property type="molecule type" value="Genomic_DNA"/>
</dbReference>
<gene>
    <name evidence="3" type="ORF">PS9374_06843</name>
</gene>
<evidence type="ECO:0000256" key="1">
    <source>
        <dbReference type="SAM" id="MobiDB-lite"/>
    </source>
</evidence>
<feature type="region of interest" description="Disordered" evidence="1">
    <location>
        <begin position="72"/>
        <end position="91"/>
    </location>
</feature>
<reference evidence="3 4" key="1">
    <citation type="journal article" date="2016" name="Genome Announc.">
        <title>Draft Genome Sequence of Planomonospora sphaerica JCM9374, a Rare Actinomycete.</title>
        <authorList>
            <person name="Dohra H."/>
            <person name="Suzuki T."/>
            <person name="Inoue Y."/>
            <person name="Kodani S."/>
        </authorList>
    </citation>
    <scope>NUCLEOTIDE SEQUENCE [LARGE SCALE GENOMIC DNA]</scope>
    <source>
        <strain evidence="3 4">JCM 9374</strain>
    </source>
</reference>
<dbReference type="Proteomes" id="UP000077701">
    <property type="component" value="Unassembled WGS sequence"/>
</dbReference>
<proteinExistence type="predicted"/>
<dbReference type="InterPro" id="IPR012869">
    <property type="entry name" value="RHH_5"/>
</dbReference>
<keyword evidence="4" id="KW-1185">Reference proteome</keyword>
<feature type="compositionally biased region" description="Basic and acidic residues" evidence="1">
    <location>
        <begin position="72"/>
        <end position="84"/>
    </location>
</feature>
<sequence>MAVELSITLPGDMYEEIKTLAGQQGTTVSGWFAELARQYLDDDRRSRAVLAERIRHDRVADPEGHAEMAADLRKRMRDAQEAARRRAAGAA</sequence>
<name>A0A171DQ19_9ACTN</name>
<dbReference type="Pfam" id="PF07878">
    <property type="entry name" value="RHH_5"/>
    <property type="match status" value="1"/>
</dbReference>
<dbReference type="AlphaFoldDB" id="A0A171DQ19"/>
<dbReference type="STRING" id="161355.PS9374_06843"/>
<dbReference type="OrthoDB" id="9969161at2"/>
<evidence type="ECO:0000259" key="2">
    <source>
        <dbReference type="Pfam" id="PF07878"/>
    </source>
</evidence>
<comment type="caution">
    <text evidence="3">The sequence shown here is derived from an EMBL/GenBank/DDBJ whole genome shotgun (WGS) entry which is preliminary data.</text>
</comment>
<organism evidence="3 4">
    <name type="scientific">Planomonospora sphaerica</name>
    <dbReference type="NCBI Taxonomy" id="161355"/>
    <lineage>
        <taxon>Bacteria</taxon>
        <taxon>Bacillati</taxon>
        <taxon>Actinomycetota</taxon>
        <taxon>Actinomycetes</taxon>
        <taxon>Streptosporangiales</taxon>
        <taxon>Streptosporangiaceae</taxon>
        <taxon>Planomonospora</taxon>
    </lineage>
</organism>
<evidence type="ECO:0000313" key="4">
    <source>
        <dbReference type="Proteomes" id="UP000077701"/>
    </source>
</evidence>
<protein>
    <recommendedName>
        <fullName evidence="2">CopG-like ribbon-helix-helix domain-containing protein</fullName>
    </recommendedName>
</protein>
<dbReference type="RefSeq" id="WP_068904024.1">
    <property type="nucleotide sequence ID" value="NZ_BDCX01000022.1"/>
</dbReference>